<dbReference type="EMBL" id="CP001581">
    <property type="protein sequence ID" value="ACO85947.1"/>
    <property type="molecule type" value="Genomic_DNA"/>
</dbReference>
<keyword evidence="1" id="KW-0472">Membrane</keyword>
<sequence>MLSFAPKYIFDYFLFLALFLHFIVL</sequence>
<proteinExistence type="predicted"/>
<dbReference type="KEGG" id="cby:CLM_1758"/>
<organism evidence="2 3">
    <name type="scientific">Clostridium botulinum (strain Kyoto / Type A2)</name>
    <dbReference type="NCBI Taxonomy" id="536232"/>
    <lineage>
        <taxon>Bacteria</taxon>
        <taxon>Bacillati</taxon>
        <taxon>Bacillota</taxon>
        <taxon>Clostridia</taxon>
        <taxon>Eubacteriales</taxon>
        <taxon>Clostridiaceae</taxon>
        <taxon>Clostridium</taxon>
    </lineage>
</organism>
<evidence type="ECO:0000313" key="3">
    <source>
        <dbReference type="Proteomes" id="UP000001374"/>
    </source>
</evidence>
<dbReference type="Proteomes" id="UP000001374">
    <property type="component" value="Chromosome"/>
</dbReference>
<dbReference type="AlphaFoldDB" id="C1FMZ5"/>
<evidence type="ECO:0000313" key="2">
    <source>
        <dbReference type="EMBL" id="ACO85947.1"/>
    </source>
</evidence>
<keyword evidence="1" id="KW-0812">Transmembrane</keyword>
<dbReference type="HOGENOM" id="CLU_3418842_0_0_9"/>
<gene>
    <name evidence="2" type="ordered locus">CLM_1758</name>
</gene>
<name>C1FMZ5_CLOBJ</name>
<feature type="transmembrane region" description="Helical" evidence="1">
    <location>
        <begin position="6"/>
        <end position="24"/>
    </location>
</feature>
<evidence type="ECO:0000256" key="1">
    <source>
        <dbReference type="SAM" id="Phobius"/>
    </source>
</evidence>
<reference evidence="2 3" key="1">
    <citation type="submission" date="2008-10" db="EMBL/GenBank/DDBJ databases">
        <title>Genome sequence of Clostridium botulinum A2 Kyoto.</title>
        <authorList>
            <person name="Shrivastava S."/>
            <person name="Brinkac L.M."/>
            <person name="Brown J.L."/>
            <person name="Bruce D."/>
            <person name="Detter C.C."/>
            <person name="Johnson E.A."/>
            <person name="Munk C.A."/>
            <person name="Smith L.A."/>
            <person name="Smith T.J."/>
            <person name="Sutton G."/>
            <person name="Brettin T.S."/>
        </authorList>
    </citation>
    <scope>NUCLEOTIDE SEQUENCE [LARGE SCALE GENOMIC DNA]</scope>
    <source>
        <strain evidence="3">Kyoto / Type A2</strain>
    </source>
</reference>
<keyword evidence="1" id="KW-1133">Transmembrane helix</keyword>
<accession>C1FMZ5</accession>
<protein>
    <submittedName>
        <fullName evidence="2">Uncharacterized protein</fullName>
    </submittedName>
</protein>